<dbReference type="RefSeq" id="WP_255188945.1">
    <property type="nucleotide sequence ID" value="NZ_CP113517.1"/>
</dbReference>
<dbReference type="Pfam" id="PF04101">
    <property type="entry name" value="Glyco_tran_28_C"/>
    <property type="match status" value="1"/>
</dbReference>
<organism evidence="2 3">
    <name type="scientific">Methylomonas rapida</name>
    <dbReference type="NCBI Taxonomy" id="2963939"/>
    <lineage>
        <taxon>Bacteria</taxon>
        <taxon>Pseudomonadati</taxon>
        <taxon>Pseudomonadota</taxon>
        <taxon>Gammaproteobacteria</taxon>
        <taxon>Methylococcales</taxon>
        <taxon>Methylococcaceae</taxon>
        <taxon>Methylomonas</taxon>
    </lineage>
</organism>
<name>A0ABY7GFA7_9GAMM</name>
<evidence type="ECO:0000313" key="3">
    <source>
        <dbReference type="Proteomes" id="UP001162780"/>
    </source>
</evidence>
<dbReference type="Gene3D" id="3.40.50.2000">
    <property type="entry name" value="Glycogen Phosphorylase B"/>
    <property type="match status" value="2"/>
</dbReference>
<evidence type="ECO:0000313" key="2">
    <source>
        <dbReference type="EMBL" id="WAR43957.1"/>
    </source>
</evidence>
<dbReference type="InterPro" id="IPR007235">
    <property type="entry name" value="Glyco_trans_28_C"/>
</dbReference>
<reference evidence="2" key="1">
    <citation type="submission" date="2022-11" db="EMBL/GenBank/DDBJ databases">
        <title>Methylomonas rapida sp. nov., Carotenoid-Producing Obligate Methanotrophs with High Growth Characteristics and Biotechnological Potential.</title>
        <authorList>
            <person name="Tikhonova E.N."/>
            <person name="Suleimanov R.Z."/>
            <person name="Miroshnikov K."/>
            <person name="Oshkin I.Y."/>
            <person name="Belova S.E."/>
            <person name="Danilova O.V."/>
            <person name="Ashikhmin A."/>
            <person name="Konopkin A."/>
            <person name="But S.Y."/>
            <person name="Khmelenina V.N."/>
            <person name="Kuznetsov N."/>
            <person name="Pimenov N.V."/>
            <person name="Dedysh S.N."/>
        </authorList>
    </citation>
    <scope>NUCLEOTIDE SEQUENCE</scope>
    <source>
        <strain evidence="2">MP1</strain>
    </source>
</reference>
<dbReference type="PANTHER" id="PTHR21015">
    <property type="entry name" value="UDP-N-ACETYLGLUCOSAMINE--N-ACETYLMURAMYL-(PENTAPEPTIDE) PYROPHOSPHORYL-UNDECAPRENOL N-ACETYLGLUCOSAMINE TRANSFERASE 1"/>
    <property type="match status" value="1"/>
</dbReference>
<dbReference type="Proteomes" id="UP001162780">
    <property type="component" value="Chromosome"/>
</dbReference>
<keyword evidence="3" id="KW-1185">Reference proteome</keyword>
<sequence>MSRILYVWELGAGYGHIAAFHAVAQWLKRRGHQVIFVLKNLEYADSLLGKDGFDYLQAPIRWPGMQTMPPASSYPGILKNAGFNDEAGLFGRTRAWLSLYRYLQPDLIVFDHAPTALLAARMLSIPKVLFGNGFFSPPRLSPLPGLHPMLKVPEKELIKTEAEVLQAANSVLQRLNCPTLGMLADLFSVDEDFLLTFPELDHYPQRSNACHWGPALYQSEGLEPRWPSVGDGKIFAYVRTDYANLETLLQQLRTTACSVLIHIPGVTPAFIQKHNSANLHISPHPYKISDICQQCDLAISHGGVSTLSSFLLSGKPVLVLPMQLEQWLSAMKVEALGFGKCIASETKKPNYRAAISELLSNFACKQAAGALAEKYAGFSPARQANDIGLRCEALIDSRRAGESSKVCGATEAP</sequence>
<accession>A0ABY7GFA7</accession>
<protein>
    <submittedName>
        <fullName evidence="2">Glycosyltransferase</fullName>
    </submittedName>
</protein>
<evidence type="ECO:0000259" key="1">
    <source>
        <dbReference type="Pfam" id="PF04101"/>
    </source>
</evidence>
<gene>
    <name evidence="2" type="ORF">NM686_016500</name>
</gene>
<feature type="domain" description="Glycosyl transferase family 28 C-terminal" evidence="1">
    <location>
        <begin position="276"/>
        <end position="349"/>
    </location>
</feature>
<dbReference type="SUPFAM" id="SSF53756">
    <property type="entry name" value="UDP-Glycosyltransferase/glycogen phosphorylase"/>
    <property type="match status" value="1"/>
</dbReference>
<dbReference type="EMBL" id="CP113517">
    <property type="protein sequence ID" value="WAR43957.1"/>
    <property type="molecule type" value="Genomic_DNA"/>
</dbReference>
<proteinExistence type="predicted"/>
<dbReference type="PANTHER" id="PTHR21015:SF22">
    <property type="entry name" value="GLYCOSYLTRANSFERASE"/>
    <property type="match status" value="1"/>
</dbReference>